<reference evidence="1" key="1">
    <citation type="submission" date="2020-08" db="EMBL/GenBank/DDBJ databases">
        <title>Ramlibacter sp. GTP1 16S ribosomal RNA gene genome sequencing and assembly.</title>
        <authorList>
            <person name="Kang M."/>
        </authorList>
    </citation>
    <scope>NUCLEOTIDE SEQUENCE</scope>
    <source>
        <strain evidence="1">GTP1</strain>
    </source>
</reference>
<keyword evidence="2" id="KW-1185">Reference proteome</keyword>
<dbReference type="RefSeq" id="WP_187084761.1">
    <property type="nucleotide sequence ID" value="NZ_JACORU010000015.1"/>
</dbReference>
<proteinExistence type="predicted"/>
<gene>
    <name evidence="1" type="ORF">H8R02_27420</name>
</gene>
<comment type="caution">
    <text evidence="1">The sequence shown here is derived from an EMBL/GenBank/DDBJ whole genome shotgun (WGS) entry which is preliminary data.</text>
</comment>
<name>A0A923MCL5_9BURK</name>
<dbReference type="EMBL" id="JACORU010000015">
    <property type="protein sequence ID" value="MBC5768225.1"/>
    <property type="molecule type" value="Genomic_DNA"/>
</dbReference>
<dbReference type="Proteomes" id="UP000596827">
    <property type="component" value="Unassembled WGS sequence"/>
</dbReference>
<sequence length="72" mass="7878">MTTTVQASDIAHVRAQLTLLSQRADKAFERAFDLQQAGAPSDRVDAALAEVVRLQDAVRALREQVPEPALLH</sequence>
<dbReference type="AlphaFoldDB" id="A0A923MCL5"/>
<protein>
    <submittedName>
        <fullName evidence="1">Uncharacterized protein</fullName>
    </submittedName>
</protein>
<evidence type="ECO:0000313" key="1">
    <source>
        <dbReference type="EMBL" id="MBC5768225.1"/>
    </source>
</evidence>
<accession>A0A923MCL5</accession>
<evidence type="ECO:0000313" key="2">
    <source>
        <dbReference type="Proteomes" id="UP000596827"/>
    </source>
</evidence>
<organism evidence="1 2">
    <name type="scientific">Ramlibacter albus</name>
    <dbReference type="NCBI Taxonomy" id="2079448"/>
    <lineage>
        <taxon>Bacteria</taxon>
        <taxon>Pseudomonadati</taxon>
        <taxon>Pseudomonadota</taxon>
        <taxon>Betaproteobacteria</taxon>
        <taxon>Burkholderiales</taxon>
        <taxon>Comamonadaceae</taxon>
        <taxon>Ramlibacter</taxon>
    </lineage>
</organism>